<organism evidence="2 3">
    <name type="scientific">Elysia crispata</name>
    <name type="common">lettuce slug</name>
    <dbReference type="NCBI Taxonomy" id="231223"/>
    <lineage>
        <taxon>Eukaryota</taxon>
        <taxon>Metazoa</taxon>
        <taxon>Spiralia</taxon>
        <taxon>Lophotrochozoa</taxon>
        <taxon>Mollusca</taxon>
        <taxon>Gastropoda</taxon>
        <taxon>Heterobranchia</taxon>
        <taxon>Euthyneura</taxon>
        <taxon>Panpulmonata</taxon>
        <taxon>Sacoglossa</taxon>
        <taxon>Placobranchoidea</taxon>
        <taxon>Plakobranchidae</taxon>
        <taxon>Elysia</taxon>
    </lineage>
</organism>
<protein>
    <submittedName>
        <fullName evidence="2">Uncharacterized protein</fullName>
    </submittedName>
</protein>
<feature type="region of interest" description="Disordered" evidence="1">
    <location>
        <begin position="55"/>
        <end position="74"/>
    </location>
</feature>
<feature type="region of interest" description="Disordered" evidence="1">
    <location>
        <begin position="1"/>
        <end position="21"/>
    </location>
</feature>
<reference evidence="2" key="1">
    <citation type="journal article" date="2023" name="G3 (Bethesda)">
        <title>A reference genome for the long-term kleptoplast-retaining sea slug Elysia crispata morphotype clarki.</title>
        <authorList>
            <person name="Eastman K.E."/>
            <person name="Pendleton A.L."/>
            <person name="Shaikh M.A."/>
            <person name="Suttiyut T."/>
            <person name="Ogas R."/>
            <person name="Tomko P."/>
            <person name="Gavelis G."/>
            <person name="Widhalm J.R."/>
            <person name="Wisecaver J.H."/>
        </authorList>
    </citation>
    <scope>NUCLEOTIDE SEQUENCE</scope>
    <source>
        <strain evidence="2">ECLA1</strain>
    </source>
</reference>
<evidence type="ECO:0000256" key="1">
    <source>
        <dbReference type="SAM" id="MobiDB-lite"/>
    </source>
</evidence>
<sequence>MVQRSRDLRYPMPASADKSIQRAELQTAPALEMEMELIEQMMMFLWTDTRGPFRETPNSGLPGHWHSQLVPEEL</sequence>
<name>A0AAE0Y5M6_9GAST</name>
<gene>
    <name evidence="2" type="ORF">RRG08_031819</name>
</gene>
<accession>A0AAE0Y5M6</accession>
<keyword evidence="3" id="KW-1185">Reference proteome</keyword>
<evidence type="ECO:0000313" key="2">
    <source>
        <dbReference type="EMBL" id="KAK3733880.1"/>
    </source>
</evidence>
<proteinExistence type="predicted"/>
<dbReference type="Proteomes" id="UP001283361">
    <property type="component" value="Unassembled WGS sequence"/>
</dbReference>
<dbReference type="AlphaFoldDB" id="A0AAE0Y5M6"/>
<comment type="caution">
    <text evidence="2">The sequence shown here is derived from an EMBL/GenBank/DDBJ whole genome shotgun (WGS) entry which is preliminary data.</text>
</comment>
<dbReference type="EMBL" id="JAWDGP010006875">
    <property type="protein sequence ID" value="KAK3733880.1"/>
    <property type="molecule type" value="Genomic_DNA"/>
</dbReference>
<evidence type="ECO:0000313" key="3">
    <source>
        <dbReference type="Proteomes" id="UP001283361"/>
    </source>
</evidence>